<gene>
    <name evidence="1" type="ORF">ACHAWU_010356</name>
</gene>
<name>A0ABD3MWF9_9STRA</name>
<organism evidence="1 2">
    <name type="scientific">Discostella pseudostelligera</name>
    <dbReference type="NCBI Taxonomy" id="259834"/>
    <lineage>
        <taxon>Eukaryota</taxon>
        <taxon>Sar</taxon>
        <taxon>Stramenopiles</taxon>
        <taxon>Ochrophyta</taxon>
        <taxon>Bacillariophyta</taxon>
        <taxon>Coscinodiscophyceae</taxon>
        <taxon>Thalassiosirophycidae</taxon>
        <taxon>Stephanodiscales</taxon>
        <taxon>Stephanodiscaceae</taxon>
        <taxon>Discostella</taxon>
    </lineage>
</organism>
<sequence>MTVDGSASSRRGHNYFCLHESRISHVIQPFHAYLLRKTTNYKCNEITIHNDPIINHTSAKINQDFDSHILQTEWNNYRASHLQRHNQRQSISLQHEAEMQQKMESFHNQASEVHNNLDEMIDAAKSKLVDLEVEMEYDVNRLMNKYQGSISDNTSDKQCLDVRAELAQCYNTLKDGGECHVFAQRLEKCVTQALMRSS</sequence>
<reference evidence="1 2" key="1">
    <citation type="submission" date="2024-10" db="EMBL/GenBank/DDBJ databases">
        <title>Updated reference genomes for cyclostephanoid diatoms.</title>
        <authorList>
            <person name="Roberts W.R."/>
            <person name="Alverson A.J."/>
        </authorList>
    </citation>
    <scope>NUCLEOTIDE SEQUENCE [LARGE SCALE GENOMIC DNA]</scope>
    <source>
        <strain evidence="1 2">AJA232-27</strain>
    </source>
</reference>
<proteinExistence type="predicted"/>
<keyword evidence="2" id="KW-1185">Reference proteome</keyword>
<evidence type="ECO:0000313" key="1">
    <source>
        <dbReference type="EMBL" id="KAL3767732.1"/>
    </source>
</evidence>
<protein>
    <submittedName>
        <fullName evidence="1">Uncharacterized protein</fullName>
    </submittedName>
</protein>
<dbReference type="AlphaFoldDB" id="A0ABD3MWF9"/>
<comment type="caution">
    <text evidence="1">The sequence shown here is derived from an EMBL/GenBank/DDBJ whole genome shotgun (WGS) entry which is preliminary data.</text>
</comment>
<dbReference type="Proteomes" id="UP001530293">
    <property type="component" value="Unassembled WGS sequence"/>
</dbReference>
<evidence type="ECO:0000313" key="2">
    <source>
        <dbReference type="Proteomes" id="UP001530293"/>
    </source>
</evidence>
<dbReference type="EMBL" id="JALLBG020000073">
    <property type="protein sequence ID" value="KAL3767732.1"/>
    <property type="molecule type" value="Genomic_DNA"/>
</dbReference>
<accession>A0ABD3MWF9</accession>